<evidence type="ECO:0000256" key="3">
    <source>
        <dbReference type="ARBA" id="ARBA00022618"/>
    </source>
</evidence>
<dbReference type="PANTHER" id="PTHR30349:SF77">
    <property type="entry name" value="TYROSINE RECOMBINASE XERC"/>
    <property type="match status" value="1"/>
</dbReference>
<organism evidence="11">
    <name type="scientific">marine metagenome</name>
    <dbReference type="NCBI Taxonomy" id="408172"/>
    <lineage>
        <taxon>unclassified sequences</taxon>
        <taxon>metagenomes</taxon>
        <taxon>ecological metagenomes</taxon>
    </lineage>
</organism>
<dbReference type="PROSITE" id="PS51900">
    <property type="entry name" value="CB"/>
    <property type="match status" value="1"/>
</dbReference>
<dbReference type="Pfam" id="PF02899">
    <property type="entry name" value="Phage_int_SAM_1"/>
    <property type="match status" value="1"/>
</dbReference>
<dbReference type="Pfam" id="PF00589">
    <property type="entry name" value="Phage_integrase"/>
    <property type="match status" value="1"/>
</dbReference>
<dbReference type="InterPro" id="IPR013762">
    <property type="entry name" value="Integrase-like_cat_sf"/>
</dbReference>
<dbReference type="GO" id="GO:0006310">
    <property type="term" value="P:DNA recombination"/>
    <property type="evidence" value="ECO:0007669"/>
    <property type="project" value="UniProtKB-KW"/>
</dbReference>
<keyword evidence="4" id="KW-0159">Chromosome partition</keyword>
<evidence type="ECO:0000256" key="6">
    <source>
        <dbReference type="ARBA" id="ARBA00023125"/>
    </source>
</evidence>
<evidence type="ECO:0000256" key="4">
    <source>
        <dbReference type="ARBA" id="ARBA00022829"/>
    </source>
</evidence>
<evidence type="ECO:0000256" key="5">
    <source>
        <dbReference type="ARBA" id="ARBA00022908"/>
    </source>
</evidence>
<feature type="domain" description="Core-binding (CB)" evidence="10">
    <location>
        <begin position="9"/>
        <end position="97"/>
    </location>
</feature>
<accession>A0A382VIJ7</accession>
<dbReference type="InterPro" id="IPR010998">
    <property type="entry name" value="Integrase_recombinase_N"/>
</dbReference>
<proteinExistence type="predicted"/>
<gene>
    <name evidence="11" type="ORF">METZ01_LOCUS399084</name>
</gene>
<keyword evidence="7" id="KW-0233">DNA recombination</keyword>
<dbReference type="Gene3D" id="1.10.150.130">
    <property type="match status" value="1"/>
</dbReference>
<feature type="domain" description="Tyr recombinase" evidence="9">
    <location>
        <begin position="118"/>
        <end position="245"/>
    </location>
</feature>
<feature type="non-terminal residue" evidence="11">
    <location>
        <position position="1"/>
    </location>
</feature>
<evidence type="ECO:0000256" key="2">
    <source>
        <dbReference type="ARBA" id="ARBA00022490"/>
    </source>
</evidence>
<keyword evidence="5" id="KW-0229">DNA integration</keyword>
<keyword evidence="6" id="KW-0238">DNA-binding</keyword>
<reference evidence="11" key="1">
    <citation type="submission" date="2018-05" db="EMBL/GenBank/DDBJ databases">
        <authorList>
            <person name="Lanie J.A."/>
            <person name="Ng W.-L."/>
            <person name="Kazmierczak K.M."/>
            <person name="Andrzejewski T.M."/>
            <person name="Davidsen T.M."/>
            <person name="Wayne K.J."/>
            <person name="Tettelin H."/>
            <person name="Glass J.I."/>
            <person name="Rusch D."/>
            <person name="Podicherti R."/>
            <person name="Tsui H.-C.T."/>
            <person name="Winkler M.E."/>
        </authorList>
    </citation>
    <scope>NUCLEOTIDE SEQUENCE</scope>
</reference>
<dbReference type="PANTHER" id="PTHR30349">
    <property type="entry name" value="PHAGE INTEGRASE-RELATED"/>
    <property type="match status" value="1"/>
</dbReference>
<dbReference type="SUPFAM" id="SSF56349">
    <property type="entry name" value="DNA breaking-rejoining enzymes"/>
    <property type="match status" value="1"/>
</dbReference>
<feature type="non-terminal residue" evidence="11">
    <location>
        <position position="245"/>
    </location>
</feature>
<dbReference type="PROSITE" id="PS51898">
    <property type="entry name" value="TYR_RECOMBINASE"/>
    <property type="match status" value="1"/>
</dbReference>
<dbReference type="InterPro" id="IPR044068">
    <property type="entry name" value="CB"/>
</dbReference>
<name>A0A382VIJ7_9ZZZZ</name>
<dbReference type="GO" id="GO:0007059">
    <property type="term" value="P:chromosome segregation"/>
    <property type="evidence" value="ECO:0007669"/>
    <property type="project" value="UniProtKB-KW"/>
</dbReference>
<evidence type="ECO:0000256" key="7">
    <source>
        <dbReference type="ARBA" id="ARBA00023172"/>
    </source>
</evidence>
<evidence type="ECO:0000259" key="10">
    <source>
        <dbReference type="PROSITE" id="PS51900"/>
    </source>
</evidence>
<protein>
    <recommendedName>
        <fullName evidence="12">Tyr recombinase domain-containing protein</fullName>
    </recommendedName>
</protein>
<dbReference type="InterPro" id="IPR050090">
    <property type="entry name" value="Tyrosine_recombinase_XerCD"/>
</dbReference>
<dbReference type="AlphaFoldDB" id="A0A382VIJ7"/>
<evidence type="ECO:0000259" key="9">
    <source>
        <dbReference type="PROSITE" id="PS51898"/>
    </source>
</evidence>
<dbReference type="GO" id="GO:0015074">
    <property type="term" value="P:DNA integration"/>
    <property type="evidence" value="ECO:0007669"/>
    <property type="project" value="UniProtKB-KW"/>
</dbReference>
<keyword evidence="3" id="KW-0132">Cell division</keyword>
<dbReference type="Gene3D" id="1.10.443.10">
    <property type="entry name" value="Intergrase catalytic core"/>
    <property type="match status" value="1"/>
</dbReference>
<dbReference type="GO" id="GO:0003677">
    <property type="term" value="F:DNA binding"/>
    <property type="evidence" value="ECO:0007669"/>
    <property type="project" value="UniProtKB-KW"/>
</dbReference>
<dbReference type="InterPro" id="IPR002104">
    <property type="entry name" value="Integrase_catalytic"/>
</dbReference>
<keyword evidence="8" id="KW-0131">Cell cycle</keyword>
<dbReference type="EMBL" id="UINC01152183">
    <property type="protein sequence ID" value="SVD46230.1"/>
    <property type="molecule type" value="Genomic_DNA"/>
</dbReference>
<sequence>VPELTETREPPSDWTDLFFRYLSDEKDASVYTQRNYRQALGEFAQWHRDTNESPVCWSELERNDFRLFLRQLGRRELSQAAIRLRFSALNSFYKFLMRRGLVESSPVKDVTLPKPAKRLPQFLTIDQMNALLDAPMQEFEAERVAKKGTKKKANQVPYLRDRAILETIYSCGLRIGEICRMLAGEIEPDEHVVNVHGKGKKERQVPIGRAAVEAIRFYWERLAKPPAPDEPVFFASEKKRSAIYP</sequence>
<dbReference type="GO" id="GO:0005737">
    <property type="term" value="C:cytoplasm"/>
    <property type="evidence" value="ECO:0007669"/>
    <property type="project" value="UniProtKB-SubCell"/>
</dbReference>
<evidence type="ECO:0000256" key="1">
    <source>
        <dbReference type="ARBA" id="ARBA00004496"/>
    </source>
</evidence>
<evidence type="ECO:0008006" key="12">
    <source>
        <dbReference type="Google" id="ProtNLM"/>
    </source>
</evidence>
<keyword evidence="2" id="KW-0963">Cytoplasm</keyword>
<dbReference type="InterPro" id="IPR004107">
    <property type="entry name" value="Integrase_SAM-like_N"/>
</dbReference>
<dbReference type="InterPro" id="IPR011010">
    <property type="entry name" value="DNA_brk_join_enz"/>
</dbReference>
<comment type="subcellular location">
    <subcellularLocation>
        <location evidence="1">Cytoplasm</location>
    </subcellularLocation>
</comment>
<evidence type="ECO:0000313" key="11">
    <source>
        <dbReference type="EMBL" id="SVD46230.1"/>
    </source>
</evidence>
<evidence type="ECO:0000256" key="8">
    <source>
        <dbReference type="ARBA" id="ARBA00023306"/>
    </source>
</evidence>
<dbReference type="GO" id="GO:0051301">
    <property type="term" value="P:cell division"/>
    <property type="evidence" value="ECO:0007669"/>
    <property type="project" value="UniProtKB-KW"/>
</dbReference>